<dbReference type="RefSeq" id="WP_166031795.1">
    <property type="nucleotide sequence ID" value="NZ_CP048877.1"/>
</dbReference>
<dbReference type="Pfam" id="PF10049">
    <property type="entry name" value="DUF2283"/>
    <property type="match status" value="1"/>
</dbReference>
<protein>
    <submittedName>
        <fullName evidence="1">DUF2283 domain-containing protein</fullName>
    </submittedName>
</protein>
<reference evidence="1 2" key="1">
    <citation type="submission" date="2020-02" db="EMBL/GenBank/DDBJ databases">
        <title>Genome analysis of Thermosulfuriphilus ammonigenes ST65T, an anaerobic thermophilic chemolithoautotrophic bacterium isolated from a deep-sea hydrothermal vent.</title>
        <authorList>
            <person name="Slobodkina G."/>
            <person name="Allioux M."/>
            <person name="Merkel A."/>
            <person name="Alain K."/>
            <person name="Jebbar M."/>
            <person name="Slobodkin A."/>
        </authorList>
    </citation>
    <scope>NUCLEOTIDE SEQUENCE [LARGE SCALE GENOMIC DNA]</scope>
    <source>
        <strain evidence="1 2">ST65</strain>
    </source>
</reference>
<organism evidence="1 2">
    <name type="scientific">Thermosulfuriphilus ammonigenes</name>
    <dbReference type="NCBI Taxonomy" id="1936021"/>
    <lineage>
        <taxon>Bacteria</taxon>
        <taxon>Pseudomonadati</taxon>
        <taxon>Thermodesulfobacteriota</taxon>
        <taxon>Thermodesulfobacteria</taxon>
        <taxon>Thermodesulfobacteriales</taxon>
        <taxon>Thermodesulfobacteriaceae</taxon>
        <taxon>Thermosulfuriphilus</taxon>
    </lineage>
</organism>
<dbReference type="PANTHER" id="PTHR37029">
    <property type="entry name" value="SSR1768 PROTEIN"/>
    <property type="match status" value="1"/>
</dbReference>
<gene>
    <name evidence="1" type="ORF">G4V39_04480</name>
</gene>
<dbReference type="Proteomes" id="UP000502179">
    <property type="component" value="Chromosome"/>
</dbReference>
<sequence length="88" mass="9951">MKIYYDKDVDALYIKLSNKKPDGVIEIVEGVNLDTTEEGKIVGIEILDASQKIDLKTILNYSLAVSKKDLLQIFSNKSLQRTRYTAGR</sequence>
<keyword evidence="2" id="KW-1185">Reference proteome</keyword>
<evidence type="ECO:0000313" key="2">
    <source>
        <dbReference type="Proteomes" id="UP000502179"/>
    </source>
</evidence>
<proteinExistence type="predicted"/>
<dbReference type="KEGG" id="tav:G4V39_04480"/>
<name>A0A6G7PVJ0_9BACT</name>
<dbReference type="AlphaFoldDB" id="A0A6G7PVJ0"/>
<dbReference type="PANTHER" id="PTHR37029:SF1">
    <property type="entry name" value="SSR1768 PROTEIN"/>
    <property type="match status" value="1"/>
</dbReference>
<dbReference type="InterPro" id="IPR019270">
    <property type="entry name" value="DUF2283"/>
</dbReference>
<dbReference type="EMBL" id="CP048877">
    <property type="protein sequence ID" value="QIJ71576.1"/>
    <property type="molecule type" value="Genomic_DNA"/>
</dbReference>
<evidence type="ECO:0000313" key="1">
    <source>
        <dbReference type="EMBL" id="QIJ71576.1"/>
    </source>
</evidence>
<accession>A0A6G7PVJ0</accession>